<keyword evidence="3" id="KW-0472">Membrane</keyword>
<proteinExistence type="inferred from homology"/>
<keyword evidence="1 2" id="KW-0808">Transferase</keyword>
<comment type="similarity">
    <text evidence="2">Belongs to the CDP-alcohol phosphatidyltransferase class-I family.</text>
</comment>
<dbReference type="GO" id="GO:0016020">
    <property type="term" value="C:membrane"/>
    <property type="evidence" value="ECO:0007669"/>
    <property type="project" value="InterPro"/>
</dbReference>
<comment type="caution">
    <text evidence="4">The sequence shown here is derived from an EMBL/GenBank/DDBJ whole genome shotgun (WGS) entry which is preliminary data.</text>
</comment>
<dbReference type="InterPro" id="IPR043130">
    <property type="entry name" value="CDP-OH_PTrfase_TM_dom"/>
</dbReference>
<dbReference type="GO" id="GO:0016780">
    <property type="term" value="F:phosphotransferase activity, for other substituted phosphate groups"/>
    <property type="evidence" value="ECO:0007669"/>
    <property type="project" value="InterPro"/>
</dbReference>
<evidence type="ECO:0000256" key="3">
    <source>
        <dbReference type="SAM" id="Phobius"/>
    </source>
</evidence>
<dbReference type="Gene3D" id="1.20.120.1760">
    <property type="match status" value="1"/>
</dbReference>
<evidence type="ECO:0008006" key="6">
    <source>
        <dbReference type="Google" id="ProtNLM"/>
    </source>
</evidence>
<sequence length="210" mass="23823">MCTQNKTVKSKVSVYSSGEESLMDVSQSRRHQIFLPLLKWFAIQGITPNHLTLLSLLCGIGFCFTFGQSWEAARLVSFGLLLLHVLLDGIDGPLARFQGTAGNRGSFTDTTSDQLVVAFTTITLIHYDVINVVTGGLYLFFYTLVVVFAMIRCSLAIPYSWLVRPRFFVYAWIPIDIYFLPGTLNYLLWLFVLPLAWKSITGFYKIRKKL</sequence>
<dbReference type="Proteomes" id="UP000263642">
    <property type="component" value="Unassembled WGS sequence"/>
</dbReference>
<dbReference type="Pfam" id="PF01066">
    <property type="entry name" value="CDP-OH_P_transf"/>
    <property type="match status" value="1"/>
</dbReference>
<name>A0A3D3RD27_9PLAN</name>
<protein>
    <recommendedName>
        <fullName evidence="6">CDP-alcohol phosphatidyltransferase</fullName>
    </recommendedName>
</protein>
<dbReference type="AlphaFoldDB" id="A0A3D3RD27"/>
<dbReference type="GO" id="GO:0008654">
    <property type="term" value="P:phospholipid biosynthetic process"/>
    <property type="evidence" value="ECO:0007669"/>
    <property type="project" value="InterPro"/>
</dbReference>
<dbReference type="EMBL" id="DQAY01000170">
    <property type="protein sequence ID" value="HCO26741.1"/>
    <property type="molecule type" value="Genomic_DNA"/>
</dbReference>
<evidence type="ECO:0000313" key="4">
    <source>
        <dbReference type="EMBL" id="HCO26741.1"/>
    </source>
</evidence>
<dbReference type="InterPro" id="IPR000462">
    <property type="entry name" value="CDP-OH_P_trans"/>
</dbReference>
<accession>A0A3D3RD27</accession>
<evidence type="ECO:0000313" key="5">
    <source>
        <dbReference type="Proteomes" id="UP000263642"/>
    </source>
</evidence>
<gene>
    <name evidence="4" type="ORF">DIT97_28390</name>
</gene>
<keyword evidence="3" id="KW-0812">Transmembrane</keyword>
<evidence type="ECO:0000256" key="1">
    <source>
        <dbReference type="ARBA" id="ARBA00022679"/>
    </source>
</evidence>
<reference evidence="4 5" key="1">
    <citation type="journal article" date="2018" name="Nat. Biotechnol.">
        <title>A standardized bacterial taxonomy based on genome phylogeny substantially revises the tree of life.</title>
        <authorList>
            <person name="Parks D.H."/>
            <person name="Chuvochina M."/>
            <person name="Waite D.W."/>
            <person name="Rinke C."/>
            <person name="Skarshewski A."/>
            <person name="Chaumeil P.A."/>
            <person name="Hugenholtz P."/>
        </authorList>
    </citation>
    <scope>NUCLEOTIDE SEQUENCE [LARGE SCALE GENOMIC DNA]</scope>
    <source>
        <strain evidence="4">UBA9375</strain>
    </source>
</reference>
<evidence type="ECO:0000256" key="2">
    <source>
        <dbReference type="RuleBase" id="RU003750"/>
    </source>
</evidence>
<dbReference type="PROSITE" id="PS00379">
    <property type="entry name" value="CDP_ALCOHOL_P_TRANSF"/>
    <property type="match status" value="1"/>
</dbReference>
<feature type="transmembrane region" description="Helical" evidence="3">
    <location>
        <begin position="129"/>
        <end position="151"/>
    </location>
</feature>
<dbReference type="InterPro" id="IPR048254">
    <property type="entry name" value="CDP_ALCOHOL_P_TRANSF_CS"/>
</dbReference>
<organism evidence="4 5">
    <name type="scientific">Gimesia maris</name>
    <dbReference type="NCBI Taxonomy" id="122"/>
    <lineage>
        <taxon>Bacteria</taxon>
        <taxon>Pseudomonadati</taxon>
        <taxon>Planctomycetota</taxon>
        <taxon>Planctomycetia</taxon>
        <taxon>Planctomycetales</taxon>
        <taxon>Planctomycetaceae</taxon>
        <taxon>Gimesia</taxon>
    </lineage>
</organism>
<keyword evidence="3" id="KW-1133">Transmembrane helix</keyword>